<evidence type="ECO:0000313" key="6">
    <source>
        <dbReference type="EMBL" id="CAI9738914.1"/>
    </source>
</evidence>
<evidence type="ECO:0000256" key="2">
    <source>
        <dbReference type="ARBA" id="ARBA00023054"/>
    </source>
</evidence>
<feature type="compositionally biased region" description="Low complexity" evidence="5">
    <location>
        <begin position="15"/>
        <end position="31"/>
    </location>
</feature>
<dbReference type="EMBL" id="OX597835">
    <property type="protein sequence ID" value="CAI9738914.1"/>
    <property type="molecule type" value="Genomic_DNA"/>
</dbReference>
<keyword evidence="2 4" id="KW-0175">Coiled coil</keyword>
<protein>
    <recommendedName>
        <fullName evidence="3">Biogenesis of lysosome-related organelles complex 1 subunit 7</fullName>
    </recommendedName>
</protein>
<dbReference type="Proteomes" id="UP001162480">
    <property type="component" value="Chromosome 22"/>
</dbReference>
<evidence type="ECO:0000256" key="5">
    <source>
        <dbReference type="SAM" id="MobiDB-lite"/>
    </source>
</evidence>
<dbReference type="GO" id="GO:0099078">
    <property type="term" value="C:BORC complex"/>
    <property type="evidence" value="ECO:0007669"/>
    <property type="project" value="TreeGrafter"/>
</dbReference>
<dbReference type="PANTHER" id="PTHR31305">
    <property type="entry name" value="SNARE-ASSOCIATED PROTEIN SNAPIN"/>
    <property type="match status" value="1"/>
</dbReference>
<sequence length="142" mass="16077">MAEASYSLMGSKNLTDTSPTSYSSSSEMMQNNLQQDDQLDTRTVIASGLVDLMRPAVTEIDSRVNEVRESQVELRQQIDSLAIDLKKISDSQQVPVDLEPYVKKLSNARRRVMLVNNILQNVQERLNKLHNNVSKETARRKA</sequence>
<evidence type="ECO:0000256" key="1">
    <source>
        <dbReference type="ARBA" id="ARBA00006111"/>
    </source>
</evidence>
<dbReference type="GO" id="GO:2000300">
    <property type="term" value="P:regulation of synaptic vesicle exocytosis"/>
    <property type="evidence" value="ECO:0007669"/>
    <property type="project" value="TreeGrafter"/>
</dbReference>
<dbReference type="GO" id="GO:0007040">
    <property type="term" value="P:lysosome organization"/>
    <property type="evidence" value="ECO:0007669"/>
    <property type="project" value="TreeGrafter"/>
</dbReference>
<dbReference type="GO" id="GO:0031083">
    <property type="term" value="C:BLOC-1 complex"/>
    <property type="evidence" value="ECO:0007669"/>
    <property type="project" value="InterPro"/>
</dbReference>
<dbReference type="GO" id="GO:0008021">
    <property type="term" value="C:synaptic vesicle"/>
    <property type="evidence" value="ECO:0007669"/>
    <property type="project" value="TreeGrafter"/>
</dbReference>
<dbReference type="GO" id="GO:0008333">
    <property type="term" value="P:endosome to lysosome transport"/>
    <property type="evidence" value="ECO:0007669"/>
    <property type="project" value="TreeGrafter"/>
</dbReference>
<dbReference type="InterPro" id="IPR017246">
    <property type="entry name" value="Snapin"/>
</dbReference>
<dbReference type="AlphaFoldDB" id="A0AA36BRS0"/>
<dbReference type="GO" id="GO:0000149">
    <property type="term" value="F:SNARE binding"/>
    <property type="evidence" value="ECO:0007669"/>
    <property type="project" value="TreeGrafter"/>
</dbReference>
<evidence type="ECO:0000256" key="4">
    <source>
        <dbReference type="SAM" id="Coils"/>
    </source>
</evidence>
<dbReference type="GO" id="GO:0032418">
    <property type="term" value="P:lysosome localization"/>
    <property type="evidence" value="ECO:0007669"/>
    <property type="project" value="TreeGrafter"/>
</dbReference>
<comment type="similarity">
    <text evidence="1">Belongs to the SNAPIN family.</text>
</comment>
<dbReference type="InterPro" id="IPR028119">
    <property type="entry name" value="Snapin/Pallidin/Snn1"/>
</dbReference>
<feature type="coiled-coil region" evidence="4">
    <location>
        <begin position="105"/>
        <end position="139"/>
    </location>
</feature>
<accession>A0AA36BRS0</accession>
<proteinExistence type="inferred from homology"/>
<gene>
    <name evidence="6" type="ORF">OCTVUL_1B022500</name>
</gene>
<evidence type="ECO:0000256" key="3">
    <source>
        <dbReference type="ARBA" id="ARBA00033330"/>
    </source>
</evidence>
<dbReference type="GO" id="GO:0006886">
    <property type="term" value="P:intracellular protein transport"/>
    <property type="evidence" value="ECO:0007669"/>
    <property type="project" value="InterPro"/>
</dbReference>
<keyword evidence="7" id="KW-1185">Reference proteome</keyword>
<dbReference type="PANTHER" id="PTHR31305:SF2">
    <property type="entry name" value="SNARE-ASSOCIATED PROTEIN SNAPIN"/>
    <property type="match status" value="1"/>
</dbReference>
<dbReference type="Pfam" id="PF14712">
    <property type="entry name" value="Snapin_Pallidin"/>
    <property type="match status" value="1"/>
</dbReference>
<feature type="region of interest" description="Disordered" evidence="5">
    <location>
        <begin position="1"/>
        <end position="31"/>
    </location>
</feature>
<dbReference type="GO" id="GO:0016079">
    <property type="term" value="P:synaptic vesicle exocytosis"/>
    <property type="evidence" value="ECO:0007669"/>
    <property type="project" value="TreeGrafter"/>
</dbReference>
<name>A0AA36BRS0_OCTVU</name>
<reference evidence="6" key="1">
    <citation type="submission" date="2023-08" db="EMBL/GenBank/DDBJ databases">
        <authorList>
            <person name="Alioto T."/>
            <person name="Alioto T."/>
            <person name="Gomez Garrido J."/>
        </authorList>
    </citation>
    <scope>NUCLEOTIDE SEQUENCE</scope>
</reference>
<organism evidence="6 7">
    <name type="scientific">Octopus vulgaris</name>
    <name type="common">Common octopus</name>
    <dbReference type="NCBI Taxonomy" id="6645"/>
    <lineage>
        <taxon>Eukaryota</taxon>
        <taxon>Metazoa</taxon>
        <taxon>Spiralia</taxon>
        <taxon>Lophotrochozoa</taxon>
        <taxon>Mollusca</taxon>
        <taxon>Cephalopoda</taxon>
        <taxon>Coleoidea</taxon>
        <taxon>Octopodiformes</taxon>
        <taxon>Octopoda</taxon>
        <taxon>Incirrata</taxon>
        <taxon>Octopodidae</taxon>
        <taxon>Octopus</taxon>
    </lineage>
</organism>
<evidence type="ECO:0000313" key="7">
    <source>
        <dbReference type="Proteomes" id="UP001162480"/>
    </source>
</evidence>